<dbReference type="Proteomes" id="UP001443914">
    <property type="component" value="Unassembled WGS sequence"/>
</dbReference>
<dbReference type="SUPFAM" id="SSF63411">
    <property type="entry name" value="LuxS/MPP-like metallohydrolase"/>
    <property type="match status" value="1"/>
</dbReference>
<evidence type="ECO:0000256" key="1">
    <source>
        <dbReference type="ARBA" id="ARBA00022614"/>
    </source>
</evidence>
<evidence type="ECO:0000313" key="4">
    <source>
        <dbReference type="EMBL" id="KAK9675648.1"/>
    </source>
</evidence>
<name>A0AAW1HHD5_SAPOF</name>
<dbReference type="PANTHER" id="PTHR48051">
    <property type="match status" value="1"/>
</dbReference>
<keyword evidence="1" id="KW-0433">Leucine-rich repeat</keyword>
<comment type="caution">
    <text evidence="4">The sequence shown here is derived from an EMBL/GenBank/DDBJ whole genome shotgun (WGS) entry which is preliminary data.</text>
</comment>
<dbReference type="SUPFAM" id="SSF52058">
    <property type="entry name" value="L domain-like"/>
    <property type="match status" value="1"/>
</dbReference>
<dbReference type="SMART" id="SM00369">
    <property type="entry name" value="LRR_TYP"/>
    <property type="match status" value="5"/>
</dbReference>
<dbReference type="InterPro" id="IPR050216">
    <property type="entry name" value="LRR_domain-containing"/>
</dbReference>
<dbReference type="Gene3D" id="3.30.830.10">
    <property type="entry name" value="Metalloenzyme, LuxS/M16 peptidase-like"/>
    <property type="match status" value="1"/>
</dbReference>
<dbReference type="InterPro" id="IPR003591">
    <property type="entry name" value="Leu-rich_rpt_typical-subtyp"/>
</dbReference>
<dbReference type="Gene3D" id="3.80.10.10">
    <property type="entry name" value="Ribonuclease Inhibitor"/>
    <property type="match status" value="2"/>
</dbReference>
<dbReference type="PANTHER" id="PTHR48051:SF1">
    <property type="entry name" value="RAS SUPPRESSOR PROTEIN 1"/>
    <property type="match status" value="1"/>
</dbReference>
<dbReference type="EMBL" id="JBDFQZ010000011">
    <property type="protein sequence ID" value="KAK9675648.1"/>
    <property type="molecule type" value="Genomic_DNA"/>
</dbReference>
<feature type="region of interest" description="Disordered" evidence="3">
    <location>
        <begin position="335"/>
        <end position="359"/>
    </location>
</feature>
<gene>
    <name evidence="4" type="ORF">RND81_11G021400</name>
</gene>
<evidence type="ECO:0000256" key="2">
    <source>
        <dbReference type="ARBA" id="ARBA00022737"/>
    </source>
</evidence>
<keyword evidence="2" id="KW-0677">Repeat</keyword>
<proteinExistence type="predicted"/>
<keyword evidence="5" id="KW-1185">Reference proteome</keyword>
<protein>
    <recommendedName>
        <fullName evidence="6">Peptidase M16 N-terminal domain-containing protein</fullName>
    </recommendedName>
</protein>
<dbReference type="AlphaFoldDB" id="A0AAW1HHD5"/>
<dbReference type="Pfam" id="PF13855">
    <property type="entry name" value="LRR_8"/>
    <property type="match status" value="1"/>
</dbReference>
<dbReference type="InterPro" id="IPR011249">
    <property type="entry name" value="Metalloenz_LuxS/M16"/>
</dbReference>
<evidence type="ECO:0000256" key="3">
    <source>
        <dbReference type="SAM" id="MobiDB-lite"/>
    </source>
</evidence>
<accession>A0AAW1HHD5</accession>
<reference evidence="4" key="1">
    <citation type="submission" date="2024-03" db="EMBL/GenBank/DDBJ databases">
        <title>WGS assembly of Saponaria officinalis var. Norfolk2.</title>
        <authorList>
            <person name="Jenkins J."/>
            <person name="Shu S."/>
            <person name="Grimwood J."/>
            <person name="Barry K."/>
            <person name="Goodstein D."/>
            <person name="Schmutz J."/>
            <person name="Leebens-Mack J."/>
            <person name="Osbourn A."/>
        </authorList>
    </citation>
    <scope>NUCLEOTIDE SEQUENCE [LARGE SCALE GENOMIC DNA]</scope>
    <source>
        <strain evidence="4">JIC</strain>
    </source>
</reference>
<dbReference type="InterPro" id="IPR001611">
    <property type="entry name" value="Leu-rich_rpt"/>
</dbReference>
<dbReference type="GO" id="GO:0005737">
    <property type="term" value="C:cytoplasm"/>
    <property type="evidence" value="ECO:0007669"/>
    <property type="project" value="TreeGrafter"/>
</dbReference>
<evidence type="ECO:0000313" key="5">
    <source>
        <dbReference type="Proteomes" id="UP001443914"/>
    </source>
</evidence>
<dbReference type="GO" id="GO:0046872">
    <property type="term" value="F:metal ion binding"/>
    <property type="evidence" value="ECO:0007669"/>
    <property type="project" value="InterPro"/>
</dbReference>
<organism evidence="4 5">
    <name type="scientific">Saponaria officinalis</name>
    <name type="common">Common soapwort</name>
    <name type="synonym">Lychnis saponaria</name>
    <dbReference type="NCBI Taxonomy" id="3572"/>
    <lineage>
        <taxon>Eukaryota</taxon>
        <taxon>Viridiplantae</taxon>
        <taxon>Streptophyta</taxon>
        <taxon>Embryophyta</taxon>
        <taxon>Tracheophyta</taxon>
        <taxon>Spermatophyta</taxon>
        <taxon>Magnoliopsida</taxon>
        <taxon>eudicotyledons</taxon>
        <taxon>Gunneridae</taxon>
        <taxon>Pentapetalae</taxon>
        <taxon>Caryophyllales</taxon>
        <taxon>Caryophyllaceae</taxon>
        <taxon>Caryophylleae</taxon>
        <taxon>Saponaria</taxon>
    </lineage>
</organism>
<dbReference type="InterPro" id="IPR032675">
    <property type="entry name" value="LRR_dom_sf"/>
</dbReference>
<feature type="compositionally biased region" description="Acidic residues" evidence="3">
    <location>
        <begin position="345"/>
        <end position="359"/>
    </location>
</feature>
<sequence>MGLITVSLVVRAGFLLEENREAGIAHLLEHVLLRSVIESTETRFGQLMFSHELHETSQRYTIFSFPVNGKSEFLEAIKLLNLIAKQKVLITEKQVKLEKKLVTIEYLTKLDSTAHISANSFLSQLFETSTLETCRKNLTKINSSELTKCYHTWYIPSQMAFIVTGNLNTKLLAEECCPVEAPSMDYIPRTVRWSFELKTLDDSNNENSLVFKLPRSSNLLQNVIMNILLSATTKRLKSGGGRASSIGTGLDVFVVFQHYDVRKVVYEVLRLKRWGLTTSEYEREINLVRREMKRNLKLFCSDEYHQINVLQNKLRDNFLFNLPITSLDSELQSLTTQTPSSLQDGSEEDGSEEDGSEDGSEVLSFVNKGLVVVPPEVWECESAEIKTLDLLGNSIKELPVTLSACSSLEALILSGNKINDWPADALKSLPTLTCLHLNNNPLNRIPSNGFEAVSRLTILDLSDCADSLLDNPSFASLQHLVELYLRRVNLQEVPSDIVLLKKLEILDLSHNVPHSIPQGFQNLTSMYQLDISENSIETLPPQLVSHLYQLFLLHILILSCY</sequence>
<evidence type="ECO:0008006" key="6">
    <source>
        <dbReference type="Google" id="ProtNLM"/>
    </source>
</evidence>